<dbReference type="InterPro" id="IPR002035">
    <property type="entry name" value="VWF_A"/>
</dbReference>
<dbReference type="Pfam" id="PF17863">
    <property type="entry name" value="AAA_lid_2"/>
    <property type="match status" value="1"/>
</dbReference>
<gene>
    <name evidence="3" type="ORF">H7F53_05005</name>
</gene>
<proteinExistence type="predicted"/>
<feature type="region of interest" description="Disordered" evidence="1">
    <location>
        <begin position="311"/>
        <end position="333"/>
    </location>
</feature>
<evidence type="ECO:0000256" key="1">
    <source>
        <dbReference type="SAM" id="MobiDB-lite"/>
    </source>
</evidence>
<organism evidence="3 4">
    <name type="scientific">Novosphingobium piscinae</name>
    <dbReference type="NCBI Taxonomy" id="1507448"/>
    <lineage>
        <taxon>Bacteria</taxon>
        <taxon>Pseudomonadati</taxon>
        <taxon>Pseudomonadota</taxon>
        <taxon>Alphaproteobacteria</taxon>
        <taxon>Sphingomonadales</taxon>
        <taxon>Sphingomonadaceae</taxon>
        <taxon>Novosphingobium</taxon>
    </lineage>
</organism>
<dbReference type="Pfam" id="PF13519">
    <property type="entry name" value="VWA_2"/>
    <property type="match status" value="1"/>
</dbReference>
<dbReference type="SUPFAM" id="SSF53300">
    <property type="entry name" value="vWA-like"/>
    <property type="match status" value="1"/>
</dbReference>
<feature type="region of interest" description="Disordered" evidence="1">
    <location>
        <begin position="244"/>
        <end position="279"/>
    </location>
</feature>
<evidence type="ECO:0000313" key="4">
    <source>
        <dbReference type="Proteomes" id="UP000551327"/>
    </source>
</evidence>
<feature type="compositionally biased region" description="Pro residues" evidence="1">
    <location>
        <begin position="255"/>
        <end position="270"/>
    </location>
</feature>
<accession>A0A7X1FWV9</accession>
<dbReference type="SUPFAM" id="SSF52540">
    <property type="entry name" value="P-loop containing nucleoside triphosphate hydrolases"/>
    <property type="match status" value="1"/>
</dbReference>
<dbReference type="RefSeq" id="WP_185678363.1">
    <property type="nucleotide sequence ID" value="NZ_JACLAX010000003.1"/>
</dbReference>
<evidence type="ECO:0000313" key="3">
    <source>
        <dbReference type="EMBL" id="MBC2668498.1"/>
    </source>
</evidence>
<dbReference type="EMBL" id="JACLAX010000003">
    <property type="protein sequence ID" value="MBC2668498.1"/>
    <property type="molecule type" value="Genomic_DNA"/>
</dbReference>
<evidence type="ECO:0000259" key="2">
    <source>
        <dbReference type="PROSITE" id="PS50234"/>
    </source>
</evidence>
<keyword evidence="4" id="KW-1185">Reference proteome</keyword>
<dbReference type="InterPro" id="IPR036465">
    <property type="entry name" value="vWFA_dom_sf"/>
</dbReference>
<reference evidence="3 4" key="1">
    <citation type="submission" date="2020-08" db="EMBL/GenBank/DDBJ databases">
        <title>The genome sequence of type strain Novosphingobium piscinae KCTC 42194.</title>
        <authorList>
            <person name="Liu Y."/>
        </authorList>
    </citation>
    <scope>NUCLEOTIDE SEQUENCE [LARGE SCALE GENOMIC DNA]</scope>
    <source>
        <strain evidence="3 4">KCTC 42194</strain>
    </source>
</reference>
<dbReference type="InterPro" id="IPR041628">
    <property type="entry name" value="ChlI/MoxR_AAA_lid"/>
</dbReference>
<dbReference type="InterPro" id="IPR027417">
    <property type="entry name" value="P-loop_NTPase"/>
</dbReference>
<name>A0A7X1FWV9_9SPHN</name>
<sequence length="586" mass="60450">MTAAAPAPTDPALADALLAARLVAAEPRLGGLCLRGEGPARSRVLEILRAALPAGAPWRRLPGHIDDDRLCGGTDIAASLAAGIPVHQRGLLAEAVGGVLIVPLAERLRIDIAGRIAQALDQAEAENGRFLLVLLDDGAEGDERPPAALLERVAFDCDLRRVCRLAEEAPLAAPRAVGGWLSDDGLDALAGTGMALGIASVRPLLFAAAAARTAAGIAGRAEVGQADLELAARLVLAPRATRLPPDASADEQTEPPEPPPPGDDPAPDPPGDAEDQPAPEALPEDLLIEAARAAIPPDVLEMIAAGRALRAARGGGGGRRTASKLRGRPLGARPGLPGGGVRLALVDTLRAAIPWQPLRRREPAMPGAGPIRFRRDDLRVRRFEERTATVTVFCVDASGSAAIARLAEAKGAVELILAQAYVKRTEVALIAFRGTPGEGGGAELLLPPTRSLTRAKRVLGALPGGGGSPLASGIALAGQVGEAIAARGRTPLFVFLTDGSANIAADGTRGRPRALEDALAAARRLAAERRHAVVIDISPRPRPEAARLAEAMHARYLPLPFADARALQAAVALAAPPERSGRRPAA</sequence>
<dbReference type="SMART" id="SM00327">
    <property type="entry name" value="VWA"/>
    <property type="match status" value="1"/>
</dbReference>
<dbReference type="PROSITE" id="PS50234">
    <property type="entry name" value="VWFA"/>
    <property type="match status" value="1"/>
</dbReference>
<dbReference type="PANTHER" id="PTHR43473:SF2">
    <property type="entry name" value="MAGNESIUM-CHELATASE SUBUNIT CHLD, CHLOROPLASTIC"/>
    <property type="match status" value="1"/>
</dbReference>
<protein>
    <submittedName>
        <fullName evidence="3">Magnesium chelatase subunit D</fullName>
    </submittedName>
</protein>
<dbReference type="Gene3D" id="3.40.50.410">
    <property type="entry name" value="von Willebrand factor, type A domain"/>
    <property type="match status" value="1"/>
</dbReference>
<dbReference type="PANTHER" id="PTHR43473">
    <property type="entry name" value="MAGNESIUM-CHELATASE SUBUNIT CHLD, CHLOROPLASTIC"/>
    <property type="match status" value="1"/>
</dbReference>
<comment type="caution">
    <text evidence="3">The sequence shown here is derived from an EMBL/GenBank/DDBJ whole genome shotgun (WGS) entry which is preliminary data.</text>
</comment>
<dbReference type="AlphaFoldDB" id="A0A7X1FWV9"/>
<feature type="domain" description="VWFA" evidence="2">
    <location>
        <begin position="390"/>
        <end position="538"/>
    </location>
</feature>
<dbReference type="NCBIfam" id="NF009943">
    <property type="entry name" value="PRK13406.1"/>
    <property type="match status" value="1"/>
</dbReference>
<dbReference type="Gene3D" id="1.10.8.80">
    <property type="entry name" value="Magnesium chelatase subunit I, C-Terminal domain"/>
    <property type="match status" value="1"/>
</dbReference>
<dbReference type="Proteomes" id="UP000551327">
    <property type="component" value="Unassembled WGS sequence"/>
</dbReference>